<dbReference type="Pfam" id="PF05257">
    <property type="entry name" value="CHAP"/>
    <property type="match status" value="1"/>
</dbReference>
<dbReference type="PROSITE" id="PS50911">
    <property type="entry name" value="CHAP"/>
    <property type="match status" value="1"/>
</dbReference>
<protein>
    <submittedName>
        <fullName evidence="5">CHAP domain-containing protein</fullName>
    </submittedName>
</protein>
<feature type="transmembrane region" description="Helical" evidence="3">
    <location>
        <begin position="1351"/>
        <end position="1380"/>
    </location>
</feature>
<feature type="compositionally biased region" description="Polar residues" evidence="2">
    <location>
        <begin position="2125"/>
        <end position="2147"/>
    </location>
</feature>
<dbReference type="CDD" id="cd22786">
    <property type="entry name" value="DPBB_YuiC-like"/>
    <property type="match status" value="1"/>
</dbReference>
<feature type="compositionally biased region" description="Basic and acidic residues" evidence="2">
    <location>
        <begin position="1861"/>
        <end position="1877"/>
    </location>
</feature>
<evidence type="ECO:0000256" key="1">
    <source>
        <dbReference type="SAM" id="Coils"/>
    </source>
</evidence>
<proteinExistence type="predicted"/>
<comment type="caution">
    <text evidence="5">The sequence shown here is derived from an EMBL/GenBank/DDBJ whole genome shotgun (WGS) entry which is preliminary data.</text>
</comment>
<name>A0ABW9KE20_9FIRM</name>
<feature type="region of interest" description="Disordered" evidence="2">
    <location>
        <begin position="1849"/>
        <end position="1884"/>
    </location>
</feature>
<dbReference type="SUPFAM" id="SSF54001">
    <property type="entry name" value="Cysteine proteinases"/>
    <property type="match status" value="1"/>
</dbReference>
<dbReference type="Proteomes" id="UP001634413">
    <property type="component" value="Unassembled WGS sequence"/>
</dbReference>
<dbReference type="InterPro" id="IPR038765">
    <property type="entry name" value="Papain-like_cys_pep_sf"/>
</dbReference>
<keyword evidence="3" id="KW-0472">Membrane</keyword>
<feature type="region of interest" description="Disordered" evidence="2">
    <location>
        <begin position="2123"/>
        <end position="2147"/>
    </location>
</feature>
<dbReference type="Gene3D" id="3.90.1720.10">
    <property type="entry name" value="endopeptidase domain like (from Nostoc punctiforme)"/>
    <property type="match status" value="1"/>
</dbReference>
<evidence type="ECO:0000313" key="5">
    <source>
        <dbReference type="EMBL" id="MFN2102937.1"/>
    </source>
</evidence>
<feature type="domain" description="Peptidase C51" evidence="4">
    <location>
        <begin position="2375"/>
        <end position="2493"/>
    </location>
</feature>
<evidence type="ECO:0000256" key="3">
    <source>
        <dbReference type="SAM" id="Phobius"/>
    </source>
</evidence>
<organism evidence="5 6">
    <name type="scientific">Finegoldia dalianensis</name>
    <dbReference type="NCBI Taxonomy" id="3145239"/>
    <lineage>
        <taxon>Bacteria</taxon>
        <taxon>Bacillati</taxon>
        <taxon>Bacillota</taxon>
        <taxon>Tissierellia</taxon>
        <taxon>Tissierellales</taxon>
        <taxon>Peptoniphilaceae</taxon>
        <taxon>Finegoldia</taxon>
    </lineage>
</organism>
<feature type="coiled-coil region" evidence="1">
    <location>
        <begin position="722"/>
        <end position="778"/>
    </location>
</feature>
<evidence type="ECO:0000259" key="4">
    <source>
        <dbReference type="PROSITE" id="PS50911"/>
    </source>
</evidence>
<keyword evidence="6" id="KW-1185">Reference proteome</keyword>
<keyword evidence="1" id="KW-0175">Coiled coil</keyword>
<feature type="compositionally biased region" description="Acidic residues" evidence="2">
    <location>
        <begin position="1849"/>
        <end position="1860"/>
    </location>
</feature>
<keyword evidence="3" id="KW-1133">Transmembrane helix</keyword>
<dbReference type="EMBL" id="JBDLBQ010000007">
    <property type="protein sequence ID" value="MFN2102937.1"/>
    <property type="molecule type" value="Genomic_DNA"/>
</dbReference>
<dbReference type="RefSeq" id="WP_412702073.1">
    <property type="nucleotide sequence ID" value="NZ_JBDLBQ010000007.1"/>
</dbReference>
<keyword evidence="3" id="KW-0812">Transmembrane</keyword>
<evidence type="ECO:0000313" key="6">
    <source>
        <dbReference type="Proteomes" id="UP001634413"/>
    </source>
</evidence>
<sequence>MPDKKKDDIKIKAKDYILYQQKHKNRVEIDLNNENVFKAQDLKLKKFKNELKDSINIQSPILNDNKAYNELLDKLGDHVFFNNITSQDAINLVQKELKNKQFRISNIENKVDEIIYQNAVSNPNNQYLDEIINKTQNNSITENELKDLIDKSNKNLNYQYGFKENNKDKFSVKDMQEDLQVWKEQKQDDLDFEKINKDTLRTINVDQFASKITDDNLNKFFKENINENPLQSFKTAAILNQRKLITNQDVKDQFKYEYAKNIVDENFKEIDKLKVDYDNLKPLSDIREIDFNKYVDFKSNNILNKYENYLINKSNDNSSFVNITDNVDNKIADFSDSRIENFSTASLSKSVNERTATNGTINLDTFHTDEGYTVGNAGTNTLKFENLKKDYTKVFAYNPSDVSKYQLLNVKGERGEFEYKAFTKDEYTNAIQTNLSDDKIKFLIDAKDHRLISEQQFKNIIYASKNDTNVGKDVLTTMVQNYEKSPVSFNQQIPDIIDIGKSLKNIKDYSDFEEAINGFKGNKINFTSNQRVKYILNTVKSSDKTELDRFLKANDTKIPYVSTSIKKEFLENFNKNSPDIITIKEQSDSLFKGYSTKLDENSKRFLKDCYTNGIITNTQLRYIAQTTRKPLEVREKVVDSIISYRGFSDLPKDKFDNPKDEEESALNRYGNVVVDKKLEISNSNREFLIEKSKLLKTTLSQQESADIDYKKFKSLIYNDKEFSNIRRSFENLENKNQDAIKDVTKDILANMRVSYANREKIENAVETINDLKNQYRKELTFEVYKRNLDRKRVEYILNSKKNHEDLEIRVDHYLKNRQKQYKVQSNEGKIKYIKYDILLKDCLDRTSPNPFHDDINSLLKDEDLGLINSIADKLKVKPYSQDEINIEYSKFYYNTRFIKEYSRLLSKTTNEKHRNQMISKYNDYASIGINKMRPFIKSSVKATRLGLEKEHENIINVAGMISKHSAKIAKEHLKYQAIDNQIQKITQSVINKTVKEDTKNRYFKVYDTIKSQPDTLRNMKNKVIVDLTARYQNSHAFTTLLMAKKLGIATNLKAKELKTFINSEREIYKNDPKLHEKIEFKGMRKSLQDNLSEKARFKTNRFFKKYGINIELLSTKEKQINYLKDIAEGNKKMNFFAKKKLEKIDKKLDKNKALSEKYRKQAQRRMTKAYAYMIVSRYIQAGLKDNQYASDFYRTARIYSLNYDIARYLIATPFRASIFSINFYRLFKKYYLASSRIFKGRNLRKSQKALFAALNAKRRKAELIKPRKRKLSILALRALNNVRYVNDYGQDLANATLKAHSSIIAAKKVAKATKKVGKEITKIPKRVKKITVFLAKVKATITKLVMAVGKFVAAFVGFVTANLVPIVAVSSALIIVLSFMGSFTIITDMFMVREEYDPATRFYDRITKLDYEKNKEANKQYKEMLSKARTKYNQTQQGVLTSPIHVPMVERELIQEPFRKKEDDNNIFIRTDALRLLYYLETLYSDDNLEKFTTYDKDMSSKIERPAQAFSSTKAKFANISKDKLKEMDLGDIATNIRNKANGVHGNYEINYPKELGGVQKLKNRSAIEYRDPVTMLMKIHGELHNKAYSKNITLRKVDVYGYKKDSSGNFIRYKKGTVPIQGNKYGSVPFDNWYNPFAIKKFSQIKDNSPDKMIYKSNLGIDRLALIEGGGERVSSLDDMMNNIVYEYENPLGYEKKTGEGIGWIRRNPKTYYSEVDAKVIKNSNNPYEFPTTYIRRRYGHEGDQDKIGFLKSIGMIFDKNKSVDDDKDVNTVIDVVVSNTGNGTDKQIDPNASTIYAPMDGKVMVASNSFKDSDTKLKQANRMGGEYVIIKDVLKKHKFEGDVTDEDGEKVDLEEEDKETDKKKEENKKDTKSEDTSDESNDEMMIMMIGGLDKSSMDSIKDKIVKSNNNYIVSAGDPLGTVKLTQKAQPKPRWNDMSALGTTAVNPLTTNPNDPGSPLYKYNLTAEEWTRVFKKYFPRSSMLVENHPHAAGFFDEVVASEKRTGISPAFMLAIIQTENGGAFGRFGYGARVAAEKNNILSWNATDINTYTNANGFRNFAECYGFVCNKLNTLYLTPGGRYYNGQSVAGVSKLYCSDSKGWQTSVSLFMARIYEAVQKESLGNKHNQTQSPDQPVTNPTENNSISPDLVTKVKVTATGIYPTKENPNTPNGTPIKKGIILADGSIIAKGAKVEIPGYGNATVDGSTNDTRGYNIKIAFNTKEEAIAFGKKSLEIDVHTKTKLNTNPNEVDPTKEIKRTKETANDTEKYESVLYMNMFYQYKPGENESFINKFLKGEIRRAYLNPAMRMSSGIIDQKNAKSYMLETGWASMQNDFEEFQDSLGKVDSAPQFTGGYDGGYGFSGSREKSKLGTIPDNVRVFKPHSTAANWTGNGSDKGQCVWYVYNRSRELGGYHLYSMGDGGRWRYSAARGHCGTKIIPKPVAGCALSTVGGAYGHIMFVEAVNEDGSVWVSEYNYIQGEYSERLLPAGYIRARNGVFIDIGVSQNANNMMKH</sequence>
<reference evidence="5 6" key="1">
    <citation type="journal article" date="2024" name="Anaerobe">
        <title>The identification of Finegoldia dalianensis sp. nov., isolated from the pus of a patient with skin abscess and genomic analysis of the strains belonging to Finegoldia genus.</title>
        <authorList>
            <person name="Li Y."/>
            <person name="Wang Y."/>
            <person name="Xiao D."/>
            <person name="Wang J."/>
            <person name="Jin D."/>
        </authorList>
    </citation>
    <scope>NUCLEOTIDE SEQUENCE [LARGE SCALE GENOMIC DNA]</scope>
    <source>
        <strain evidence="5 6">LY240594</strain>
    </source>
</reference>
<gene>
    <name evidence="5" type="ORF">ABDJ34_08480</name>
</gene>
<evidence type="ECO:0000256" key="2">
    <source>
        <dbReference type="SAM" id="MobiDB-lite"/>
    </source>
</evidence>
<accession>A0ABW9KE20</accession>
<dbReference type="InterPro" id="IPR007921">
    <property type="entry name" value="CHAP_dom"/>
</dbReference>